<evidence type="ECO:0000256" key="6">
    <source>
        <dbReference type="ARBA" id="ARBA00022989"/>
    </source>
</evidence>
<proteinExistence type="inferred from homology"/>
<keyword evidence="11" id="KW-1185">Reference proteome</keyword>
<evidence type="ECO:0000256" key="9">
    <source>
        <dbReference type="SAM" id="Phobius"/>
    </source>
</evidence>
<feature type="transmembrane region" description="Helical" evidence="9">
    <location>
        <begin position="262"/>
        <end position="280"/>
    </location>
</feature>
<evidence type="ECO:0000256" key="7">
    <source>
        <dbReference type="ARBA" id="ARBA00023136"/>
    </source>
</evidence>
<organism evidence="10 11">
    <name type="scientific">Oceaniradius stylonematis</name>
    <dbReference type="NCBI Taxonomy" id="2184161"/>
    <lineage>
        <taxon>Bacteria</taxon>
        <taxon>Pseudomonadati</taxon>
        <taxon>Pseudomonadota</taxon>
        <taxon>Alphaproteobacteria</taxon>
        <taxon>Hyphomicrobiales</taxon>
        <taxon>Ahrensiaceae</taxon>
        <taxon>Oceaniradius</taxon>
    </lineage>
</organism>
<feature type="transmembrane region" description="Helical" evidence="9">
    <location>
        <begin position="215"/>
        <end position="231"/>
    </location>
</feature>
<evidence type="ECO:0000256" key="1">
    <source>
        <dbReference type="ARBA" id="ARBA00004651"/>
    </source>
</evidence>
<comment type="similarity">
    <text evidence="8">Belongs to the binding-protein-dependent transport system permease family. LivHM subfamily.</text>
</comment>
<dbReference type="GO" id="GO:0005886">
    <property type="term" value="C:plasma membrane"/>
    <property type="evidence" value="ECO:0007669"/>
    <property type="project" value="UniProtKB-SubCell"/>
</dbReference>
<evidence type="ECO:0000256" key="4">
    <source>
        <dbReference type="ARBA" id="ARBA00022692"/>
    </source>
</evidence>
<keyword evidence="3" id="KW-1003">Cell membrane</keyword>
<dbReference type="Pfam" id="PF02653">
    <property type="entry name" value="BPD_transp_2"/>
    <property type="match status" value="1"/>
</dbReference>
<dbReference type="Proteomes" id="UP000246132">
    <property type="component" value="Unassembled WGS sequence"/>
</dbReference>
<dbReference type="CDD" id="cd06582">
    <property type="entry name" value="TM_PBP1_LivH_like"/>
    <property type="match status" value="1"/>
</dbReference>
<dbReference type="EMBL" id="QFWV02000006">
    <property type="protein sequence ID" value="RKF06647.1"/>
    <property type="molecule type" value="Genomic_DNA"/>
</dbReference>
<feature type="transmembrane region" description="Helical" evidence="9">
    <location>
        <begin position="133"/>
        <end position="159"/>
    </location>
</feature>
<dbReference type="AlphaFoldDB" id="A0A3A8A8K9"/>
<comment type="subcellular location">
    <subcellularLocation>
        <location evidence="1">Cell membrane</location>
        <topology evidence="1">Multi-pass membrane protein</topology>
    </subcellularLocation>
</comment>
<dbReference type="PANTHER" id="PTHR11795:SF445">
    <property type="entry name" value="AMINO ACID ABC TRANSPORTER PERMEASE PROTEIN"/>
    <property type="match status" value="1"/>
</dbReference>
<comment type="caution">
    <text evidence="10">The sequence shown here is derived from an EMBL/GenBank/DDBJ whole genome shotgun (WGS) entry which is preliminary data.</text>
</comment>
<keyword evidence="5" id="KW-0029">Amino-acid transport</keyword>
<evidence type="ECO:0000256" key="3">
    <source>
        <dbReference type="ARBA" id="ARBA00022475"/>
    </source>
</evidence>
<feature type="transmembrane region" description="Helical" evidence="9">
    <location>
        <begin position="189"/>
        <end position="209"/>
    </location>
</feature>
<dbReference type="RefSeq" id="WP_109767337.1">
    <property type="nucleotide sequence ID" value="NZ_JASHJQ010000002.1"/>
</dbReference>
<feature type="transmembrane region" description="Helical" evidence="9">
    <location>
        <begin position="60"/>
        <end position="81"/>
    </location>
</feature>
<evidence type="ECO:0000256" key="8">
    <source>
        <dbReference type="ARBA" id="ARBA00037998"/>
    </source>
</evidence>
<dbReference type="GO" id="GO:0022857">
    <property type="term" value="F:transmembrane transporter activity"/>
    <property type="evidence" value="ECO:0007669"/>
    <property type="project" value="InterPro"/>
</dbReference>
<dbReference type="GO" id="GO:0006865">
    <property type="term" value="P:amino acid transport"/>
    <property type="evidence" value="ECO:0007669"/>
    <property type="project" value="UniProtKB-KW"/>
</dbReference>
<evidence type="ECO:0000313" key="10">
    <source>
        <dbReference type="EMBL" id="RKF06647.1"/>
    </source>
</evidence>
<feature type="transmembrane region" description="Helical" evidence="9">
    <location>
        <begin position="6"/>
        <end position="28"/>
    </location>
</feature>
<keyword evidence="4 9" id="KW-0812">Transmembrane</keyword>
<evidence type="ECO:0000256" key="5">
    <source>
        <dbReference type="ARBA" id="ARBA00022970"/>
    </source>
</evidence>
<reference evidence="10 11" key="1">
    <citation type="journal article" date="2018" name="Int. J. Syst. Bacteriol.">
        <title>Oceaniradius stylonemae gen. nov., sp. nov., isolated from a red alga, Stylonema cornu-cervi.</title>
        <authorList>
            <person name="Jeong S."/>
        </authorList>
    </citation>
    <scope>NUCLEOTIDE SEQUENCE [LARGE SCALE GENOMIC DNA]</scope>
    <source>
        <strain evidence="10 11">StC1</strain>
    </source>
</reference>
<dbReference type="InterPro" id="IPR052157">
    <property type="entry name" value="BCAA_transport_permease"/>
</dbReference>
<dbReference type="OrthoDB" id="27557at2"/>
<keyword evidence="2" id="KW-0813">Transport</keyword>
<accession>A0A3A8A8K9</accession>
<feature type="transmembrane region" description="Helical" evidence="9">
    <location>
        <begin position="236"/>
        <end position="256"/>
    </location>
</feature>
<dbReference type="InterPro" id="IPR001851">
    <property type="entry name" value="ABC_transp_permease"/>
</dbReference>
<protein>
    <submittedName>
        <fullName evidence="10">Branched-chain amino acid ABC transporter permease</fullName>
    </submittedName>
</protein>
<keyword evidence="7 9" id="KW-0472">Membrane</keyword>
<gene>
    <name evidence="10" type="ORF">DEM25_010350</name>
</gene>
<feature type="transmembrane region" description="Helical" evidence="9">
    <location>
        <begin position="35"/>
        <end position="54"/>
    </location>
</feature>
<sequence length="289" mass="29840">MPDLTPFLVTGLALGSVYALAGMGLVVLFRATGELNFALGAIGAASAMTAWQAHAWGTPIALAALCGVAAATAISAGYGAFVSARVARRSNVIKAVATLGLALALLGLMYFIWGDTPRRLRLPLSALNTELFGVRVTGVRVVALALCVMTAIGISLLLARTRLGLQMRALADGRDLSALIGIDVERVTLIAWTATGVLAGTIGILLGSLVRLEPGVLTFMVVPSIAAAILGQLRSLWLTLAGGLAIGVLEAIATPFQDVAPYRSLVPFIVAIAVLVLLPARTFQTTRGS</sequence>
<keyword evidence="6 9" id="KW-1133">Transmembrane helix</keyword>
<evidence type="ECO:0000313" key="11">
    <source>
        <dbReference type="Proteomes" id="UP000246132"/>
    </source>
</evidence>
<feature type="transmembrane region" description="Helical" evidence="9">
    <location>
        <begin position="93"/>
        <end position="113"/>
    </location>
</feature>
<dbReference type="PANTHER" id="PTHR11795">
    <property type="entry name" value="BRANCHED-CHAIN AMINO ACID TRANSPORT SYSTEM PERMEASE PROTEIN LIVH"/>
    <property type="match status" value="1"/>
</dbReference>
<name>A0A3A8A8K9_9HYPH</name>
<evidence type="ECO:0000256" key="2">
    <source>
        <dbReference type="ARBA" id="ARBA00022448"/>
    </source>
</evidence>